<reference evidence="1" key="1">
    <citation type="submission" date="2020-08" db="EMBL/GenBank/DDBJ databases">
        <title>Genome public.</title>
        <authorList>
            <person name="Liu C."/>
            <person name="Sun Q."/>
        </authorList>
    </citation>
    <scope>NUCLEOTIDE SEQUENCE</scope>
    <source>
        <strain evidence="1">NSJ-40</strain>
    </source>
</reference>
<accession>A0A926HSZ4</accession>
<gene>
    <name evidence="1" type="ORF">IAG03_12385</name>
</gene>
<keyword evidence="2" id="KW-1185">Reference proteome</keyword>
<sequence>MARVKITLTCTRCGKPFEHIHMCRNSSDAASYEEWAKENITTCPACYAAAKESEKSAKLESYIASFSEKHPLPMISGVSEKQTAYASSLRKRFISEELASREFNINRFLALAEKLHPENCSESAITTLKVAAEKEGKPFDKWFAGYRLEYLKRNCSLASADDAAKIEMIFSESNASKIIDALR</sequence>
<evidence type="ECO:0000313" key="1">
    <source>
        <dbReference type="EMBL" id="MBC8534768.1"/>
    </source>
</evidence>
<dbReference type="Proteomes" id="UP000651482">
    <property type="component" value="Unassembled WGS sequence"/>
</dbReference>
<evidence type="ECO:0000313" key="2">
    <source>
        <dbReference type="Proteomes" id="UP000651482"/>
    </source>
</evidence>
<organism evidence="1 2">
    <name type="scientific">Yeguia hominis</name>
    <dbReference type="NCBI Taxonomy" id="2763662"/>
    <lineage>
        <taxon>Bacteria</taxon>
        <taxon>Bacillati</taxon>
        <taxon>Bacillota</taxon>
        <taxon>Clostridia</taxon>
        <taxon>Eubacteriales</taxon>
        <taxon>Yeguiaceae</taxon>
        <taxon>Yeguia</taxon>
    </lineage>
</organism>
<dbReference type="EMBL" id="JACRSN010000023">
    <property type="protein sequence ID" value="MBC8534768.1"/>
    <property type="molecule type" value="Genomic_DNA"/>
</dbReference>
<name>A0A926HSZ4_9FIRM</name>
<protein>
    <submittedName>
        <fullName evidence="1">Uncharacterized protein</fullName>
    </submittedName>
</protein>
<comment type="caution">
    <text evidence="1">The sequence shown here is derived from an EMBL/GenBank/DDBJ whole genome shotgun (WGS) entry which is preliminary data.</text>
</comment>
<dbReference type="RefSeq" id="WP_249320353.1">
    <property type="nucleotide sequence ID" value="NZ_JACRSN010000023.1"/>
</dbReference>
<dbReference type="AlphaFoldDB" id="A0A926HSZ4"/>
<proteinExistence type="predicted"/>